<dbReference type="EMBL" id="JAWLUP010000039">
    <property type="protein sequence ID" value="MDV7266101.1"/>
    <property type="molecule type" value="Genomic_DNA"/>
</dbReference>
<proteinExistence type="predicted"/>
<dbReference type="NCBIfam" id="NF041064">
    <property type="entry name" value="DpdG"/>
    <property type="match status" value="1"/>
</dbReference>
<evidence type="ECO:0000313" key="2">
    <source>
        <dbReference type="Proteomes" id="UP001185863"/>
    </source>
</evidence>
<evidence type="ECO:0000313" key="1">
    <source>
        <dbReference type="EMBL" id="MDV7266101.1"/>
    </source>
</evidence>
<dbReference type="AlphaFoldDB" id="A0AAE4V167"/>
<comment type="caution">
    <text evidence="1">The sequence shown here is derived from an EMBL/GenBank/DDBJ whole genome shotgun (WGS) entry which is preliminary data.</text>
</comment>
<reference evidence="1" key="1">
    <citation type="submission" date="2023-10" db="EMBL/GenBank/DDBJ databases">
        <title>Development of a sustainable strategy for remediation of hydrocarbon-contaminated territories based on the waste exchange concept.</title>
        <authorList>
            <person name="Krivoruchko A."/>
        </authorList>
    </citation>
    <scope>NUCLEOTIDE SEQUENCE</scope>
    <source>
        <strain evidence="1">IEGM 68</strain>
    </source>
</reference>
<protein>
    <submittedName>
        <fullName evidence="1">Protein DpdG</fullName>
    </submittedName>
</protein>
<name>A0AAE4V167_9NOCA</name>
<dbReference type="Proteomes" id="UP001185863">
    <property type="component" value="Unassembled WGS sequence"/>
</dbReference>
<dbReference type="RefSeq" id="WP_317746820.1">
    <property type="nucleotide sequence ID" value="NZ_JAWLUP010000039.1"/>
</dbReference>
<accession>A0AAE4V167</accession>
<dbReference type="InterPro" id="IPR049812">
    <property type="entry name" value="DpdG-like"/>
</dbReference>
<sequence length="307" mass="33235">MGLINVDDPLPWHTWATVRLLLATKDRSLAEAEAQALLAPPSLSEKSSSIFRKTTRLLTDLGLLNSSDGMLSIADDDLAAVQRDDVESFTGLLRRAVFADEQNTDLTVPTGEVSRTGALDLNRALAWFLSLDSYAGYDLDAELARAYTALRPEAGTKALVNKERLPHFGAWSQFLGLARTRVVIAGGRGTENDFQSRIAPDCTIAVRSVLRKSSEITKDSPVPAPAVLLLLRKEIPVVPGGRHSMTVGIAPPEADTGGSVLSYALLRGQDEGWLALDRLSDSEHRVHLVDPDTGSNMKSISHITMVE</sequence>
<gene>
    <name evidence="1" type="primary">dpdG</name>
    <name evidence="1" type="ORF">R4315_16350</name>
</gene>
<organism evidence="1 2">
    <name type="scientific">Rhodococcus oxybenzonivorans</name>
    <dbReference type="NCBI Taxonomy" id="1990687"/>
    <lineage>
        <taxon>Bacteria</taxon>
        <taxon>Bacillati</taxon>
        <taxon>Actinomycetota</taxon>
        <taxon>Actinomycetes</taxon>
        <taxon>Mycobacteriales</taxon>
        <taxon>Nocardiaceae</taxon>
        <taxon>Rhodococcus</taxon>
    </lineage>
</organism>